<keyword evidence="1 3" id="KW-0808">Transferase</keyword>
<dbReference type="SUPFAM" id="SSF54211">
    <property type="entry name" value="Ribosomal protein S5 domain 2-like"/>
    <property type="match status" value="1"/>
</dbReference>
<dbReference type="Proteomes" id="UP000078468">
    <property type="component" value="Chromosome"/>
</dbReference>
<dbReference type="GO" id="GO:0005524">
    <property type="term" value="F:ATP binding"/>
    <property type="evidence" value="ECO:0007669"/>
    <property type="project" value="InterPro"/>
</dbReference>
<organism evidence="3 4">
    <name type="scientific">Streptomyces parvulus</name>
    <dbReference type="NCBI Taxonomy" id="146923"/>
    <lineage>
        <taxon>Bacteria</taxon>
        <taxon>Bacillati</taxon>
        <taxon>Actinomycetota</taxon>
        <taxon>Actinomycetes</taxon>
        <taxon>Kitasatosporales</taxon>
        <taxon>Streptomycetaceae</taxon>
        <taxon>Streptomyces</taxon>
    </lineage>
</organism>
<name>A0A191V4U0_9ACTN</name>
<proteinExistence type="predicted"/>
<dbReference type="KEGG" id="spav:Spa2297_25000"/>
<evidence type="ECO:0000313" key="3">
    <source>
        <dbReference type="EMBL" id="ANJ09942.1"/>
    </source>
</evidence>
<dbReference type="EMBL" id="CP015866">
    <property type="protein sequence ID" value="ANJ09942.1"/>
    <property type="molecule type" value="Genomic_DNA"/>
</dbReference>
<gene>
    <name evidence="3" type="ORF">Spa2297_25000</name>
</gene>
<reference evidence="3 4" key="1">
    <citation type="submission" date="2016-05" db="EMBL/GenBank/DDBJ databases">
        <title>Non-Contiguous Finished Genome Sequence of Streptomyces parvulus 2297 Integrated Site-Specifically with Actinophage R4.</title>
        <authorList>
            <person name="Nishizawa T."/>
            <person name="Miura T."/>
            <person name="Harada C."/>
            <person name="Guo Y."/>
            <person name="Narisawa K."/>
            <person name="Ohta H."/>
            <person name="Takahashi H."/>
            <person name="Shirai M."/>
        </authorList>
    </citation>
    <scope>NUCLEOTIDE SEQUENCE [LARGE SCALE GENOMIC DNA]</scope>
    <source>
        <strain evidence="3 4">2297</strain>
    </source>
</reference>
<dbReference type="GeneID" id="91308159"/>
<accession>A0A191V4U0</accession>
<evidence type="ECO:0000259" key="2">
    <source>
        <dbReference type="Pfam" id="PF00288"/>
    </source>
</evidence>
<dbReference type="GO" id="GO:0016301">
    <property type="term" value="F:kinase activity"/>
    <property type="evidence" value="ECO:0007669"/>
    <property type="project" value="UniProtKB-KW"/>
</dbReference>
<protein>
    <submittedName>
        <fullName evidence="3">GHMP kinase</fullName>
    </submittedName>
</protein>
<dbReference type="Pfam" id="PF00288">
    <property type="entry name" value="GHMP_kinases_N"/>
    <property type="match status" value="1"/>
</dbReference>
<dbReference type="InterPro" id="IPR014721">
    <property type="entry name" value="Ribsml_uS5_D2-typ_fold_subgr"/>
</dbReference>
<dbReference type="AlphaFoldDB" id="A0A191V4U0"/>
<evidence type="ECO:0000256" key="1">
    <source>
        <dbReference type="ARBA" id="ARBA00022777"/>
    </source>
</evidence>
<feature type="domain" description="GHMP kinase N-terminal" evidence="2">
    <location>
        <begin position="85"/>
        <end position="152"/>
    </location>
</feature>
<dbReference type="Gene3D" id="3.30.230.10">
    <property type="match status" value="1"/>
</dbReference>
<dbReference type="RefSeq" id="WP_064730263.1">
    <property type="nucleotide sequence ID" value="NZ_BMRX01000011.1"/>
</dbReference>
<dbReference type="InterPro" id="IPR006204">
    <property type="entry name" value="GHMP_kinase_N_dom"/>
</dbReference>
<dbReference type="InterPro" id="IPR020568">
    <property type="entry name" value="Ribosomal_Su5_D2-typ_SF"/>
</dbReference>
<sequence length="355" mass="36859">MTATTPRARDARPREAAGTGHAAGHHGEILQGVFRDGRGRPCQALVTLPVNGPGSTAHFTRRPGTPPDEVDVTPAGRTKARAAAVLALRECASLSAAEPCGGVLALTGDLPVGLGMGSSTSDVIATVRAVADAWGVRLPPRTVARLAVRAEGASDPLMLGPGPLLFAHREGRTLEALGPALPPAVVLGCVLGGGAPVDTLALPAPAYDARDLDAYEHLRRMLRRAVADGDPALLGRVGTASARLGQRRLAHAEFPVLTRVADRCGAVGVQVAHSGNVAGVLFDPRDPGLDARLHRCARALEREGVTPTRVFTTRPGPTIHPPTPSEDPSRGRAHLGSHRPAGPDTSRRRTRLPAV</sequence>
<keyword evidence="1 3" id="KW-0418">Kinase</keyword>
<evidence type="ECO:0000313" key="4">
    <source>
        <dbReference type="Proteomes" id="UP000078468"/>
    </source>
</evidence>